<reference evidence="7" key="1">
    <citation type="journal article" date="2015" name="Sci. Rep.">
        <title>Tissue- and time-dependent transcription in Ixodes ricinus salivary glands and midguts when blood feeding on the vertebrate host.</title>
        <authorList>
            <person name="Kotsyfakis M."/>
            <person name="Schwarz A."/>
            <person name="Erhart J."/>
            <person name="Ribeiro J.M."/>
        </authorList>
    </citation>
    <scope>NUCLEOTIDE SEQUENCE</scope>
    <source>
        <tissue evidence="7">Salivary gland and midgut</tissue>
    </source>
</reference>
<evidence type="ECO:0000259" key="6">
    <source>
        <dbReference type="PROSITE" id="PS50145"/>
    </source>
</evidence>
<dbReference type="GO" id="GO:0008270">
    <property type="term" value="F:zinc ion binding"/>
    <property type="evidence" value="ECO:0007669"/>
    <property type="project" value="UniProtKB-KW"/>
</dbReference>
<keyword evidence="3 4" id="KW-0862">Zinc</keyword>
<name>V5II35_IXORI</name>
<keyword evidence="1 4" id="KW-0479">Metal-binding</keyword>
<organism evidence="7">
    <name type="scientific">Ixodes ricinus</name>
    <name type="common">Common tick</name>
    <name type="synonym">Acarus ricinus</name>
    <dbReference type="NCBI Taxonomy" id="34613"/>
    <lineage>
        <taxon>Eukaryota</taxon>
        <taxon>Metazoa</taxon>
        <taxon>Ecdysozoa</taxon>
        <taxon>Arthropoda</taxon>
        <taxon>Chelicerata</taxon>
        <taxon>Arachnida</taxon>
        <taxon>Acari</taxon>
        <taxon>Parasitiformes</taxon>
        <taxon>Ixodida</taxon>
        <taxon>Ixodoidea</taxon>
        <taxon>Ixodidae</taxon>
        <taxon>Ixodinae</taxon>
        <taxon>Ixodes</taxon>
    </lineage>
</organism>
<evidence type="ECO:0000256" key="3">
    <source>
        <dbReference type="ARBA" id="ARBA00022833"/>
    </source>
</evidence>
<evidence type="ECO:0000256" key="2">
    <source>
        <dbReference type="ARBA" id="ARBA00022771"/>
    </source>
</evidence>
<evidence type="ECO:0000256" key="4">
    <source>
        <dbReference type="PROSITE-ProRule" id="PRU00207"/>
    </source>
</evidence>
<dbReference type="PANTHER" id="PTHR10131">
    <property type="entry name" value="TNF RECEPTOR ASSOCIATED FACTOR"/>
    <property type="match status" value="1"/>
</dbReference>
<dbReference type="Gene3D" id="3.30.40.10">
    <property type="entry name" value="Zinc/RING finger domain, C3HC4 (zinc finger)"/>
    <property type="match status" value="3"/>
</dbReference>
<dbReference type="SUPFAM" id="SSF49599">
    <property type="entry name" value="TRAF domain-like"/>
    <property type="match status" value="1"/>
</dbReference>
<dbReference type="InterPro" id="IPR001293">
    <property type="entry name" value="Znf_TRAF"/>
</dbReference>
<keyword evidence="5" id="KW-0175">Coiled coil</keyword>
<dbReference type="PROSITE" id="PS50145">
    <property type="entry name" value="ZF_TRAF"/>
    <property type="match status" value="1"/>
</dbReference>
<proteinExistence type="evidence at transcript level"/>
<evidence type="ECO:0000256" key="1">
    <source>
        <dbReference type="ARBA" id="ARBA00022723"/>
    </source>
</evidence>
<sequence>MVPEMIRIKDVEGADFSEPVCFVEAVSESLRCAMCENVSPSMKEDSHGHIYCISCINMIEEEGEFVCVNDGNVERISEMRPSTRPWDQVLQLVVKCPKQKFGCKFQASVEEILLHHQTCQEDSRKPCAFCGELIESKEHASHVTASCPKRLVNCPFCDNGIEDCNLVAHLDDCDCRQANCTHCGKLFDTFKELRDVHFMECPLMPIDCPYKPLGCSYKGPRQEILTHTQNSTHIEILMERLNVMNEALQEARRENAKLEQRVRELEDRQSEADQYCVDMRDSIDVHKHDLEVLKRQMSKRLSQKPVARRREEELGERLETFLGPFECLLNGLRNVDQA</sequence>
<feature type="coiled-coil region" evidence="5">
    <location>
        <begin position="234"/>
        <end position="275"/>
    </location>
</feature>
<evidence type="ECO:0000256" key="5">
    <source>
        <dbReference type="SAM" id="Coils"/>
    </source>
</evidence>
<dbReference type="PANTHER" id="PTHR10131:SF157">
    <property type="entry name" value="RECEPTOR-ASSOCIATED FACTOR, PUTATIVE-RELATED"/>
    <property type="match status" value="1"/>
</dbReference>
<dbReference type="InterPro" id="IPR013083">
    <property type="entry name" value="Znf_RING/FYVE/PHD"/>
</dbReference>
<dbReference type="EMBL" id="GANP01003877">
    <property type="protein sequence ID" value="JAB80591.1"/>
    <property type="molecule type" value="mRNA"/>
</dbReference>
<accession>V5II35</accession>
<dbReference type="GO" id="GO:0043122">
    <property type="term" value="P:regulation of canonical NF-kappaB signal transduction"/>
    <property type="evidence" value="ECO:0007669"/>
    <property type="project" value="TreeGrafter"/>
</dbReference>
<dbReference type="AlphaFoldDB" id="V5II35"/>
<evidence type="ECO:0000313" key="7">
    <source>
        <dbReference type="EMBL" id="JAB80591.1"/>
    </source>
</evidence>
<keyword evidence="2 4" id="KW-0863">Zinc-finger</keyword>
<feature type="zinc finger region" description="TRAF-type" evidence="4">
    <location>
        <begin position="168"/>
        <end position="224"/>
    </location>
</feature>
<protein>
    <submittedName>
        <fullName evidence="7">Putative tumor necrosis factor-mediated signaling pathway</fullName>
    </submittedName>
</protein>
<feature type="domain" description="TRAF-type" evidence="6">
    <location>
        <begin position="168"/>
        <end position="224"/>
    </location>
</feature>